<keyword evidence="3" id="KW-0378">Hydrolase</keyword>
<accession>A0A2Z3HU43</accession>
<evidence type="ECO:0000313" key="3">
    <source>
        <dbReference type="EMBL" id="AWM78375.1"/>
    </source>
</evidence>
<dbReference type="EMBL" id="CP029479">
    <property type="protein sequence ID" value="AWM78375.1"/>
    <property type="molecule type" value="Genomic_DNA"/>
</dbReference>
<dbReference type="RefSeq" id="WP_110450941.1">
    <property type="nucleotide sequence ID" value="NZ_CP029479.1"/>
</dbReference>
<evidence type="ECO:0000256" key="1">
    <source>
        <dbReference type="SAM" id="SignalP"/>
    </source>
</evidence>
<feature type="signal peptide" evidence="1">
    <location>
        <begin position="1"/>
        <end position="26"/>
    </location>
</feature>
<keyword evidence="1" id="KW-0732">Signal</keyword>
<name>A0A2Z3HU43_9CAUL</name>
<organism evidence="3 4">
    <name type="scientific">Phenylobacterium parvum</name>
    <dbReference type="NCBI Taxonomy" id="2201350"/>
    <lineage>
        <taxon>Bacteria</taxon>
        <taxon>Pseudomonadati</taxon>
        <taxon>Pseudomonadota</taxon>
        <taxon>Alphaproteobacteria</taxon>
        <taxon>Caulobacterales</taxon>
        <taxon>Caulobacteraceae</taxon>
        <taxon>Phenylobacterium</taxon>
    </lineage>
</organism>
<feature type="domain" description="Serine aminopeptidase S33" evidence="2">
    <location>
        <begin position="198"/>
        <end position="243"/>
    </location>
</feature>
<reference evidence="4" key="1">
    <citation type="submission" date="2018-05" db="EMBL/GenBank/DDBJ databases">
        <title>Genome sequencing of Phenylobacterium sp. HYN0004.</title>
        <authorList>
            <person name="Yi H."/>
            <person name="Baek C."/>
        </authorList>
    </citation>
    <scope>NUCLEOTIDE SEQUENCE [LARGE SCALE GENOMIC DNA]</scope>
    <source>
        <strain evidence="4">HYN0004</strain>
    </source>
</reference>
<dbReference type="Proteomes" id="UP000247763">
    <property type="component" value="Chromosome"/>
</dbReference>
<dbReference type="AlphaFoldDB" id="A0A2Z3HU43"/>
<proteinExistence type="predicted"/>
<dbReference type="InterPro" id="IPR029058">
    <property type="entry name" value="AB_hydrolase_fold"/>
</dbReference>
<gene>
    <name evidence="3" type="ORF">HYN04_11830</name>
</gene>
<dbReference type="InterPro" id="IPR022742">
    <property type="entry name" value="Hydrolase_4"/>
</dbReference>
<sequence length="636" mass="66419">MRSTTSRFAAAGLAAILLAGSLPADAAPAARTLPGGDAGSRVPGYPDVMAEYIQLPGGKAPGTPASLNTASFLRVRPAADGARPGPANAVIVGLPGFSSTPPHWLFLASQMVSRASKESCGNQPCRVEVWVLQRRGANLAETEALTEARRKGDPALALNHYLGADSIGPNGQVGSPTASAKWKPLTQTDLAFMADWGFETYAADVDAMIGRIRERSGARNIFLAGHSQGGGFVANYAARKRPDGRRGVEGLAGLIFLDGGPSAGVQPEPTAAELDAYFTRVSALRSGKDRVYTDANGLLGAIAGPASAASQSVTGVYYALSDPSAEAIFPLRVAGMAPAPGDDFLKTARMTWLARAGASFDTDPVPGGGVQMQILQFLGQGLGRLDFTPMPGTEDRCDRTPPPPAAGPMRALAPPPKCVPSGAMADPGRVHGWIEPGGASGPKEAGRAELWMNAQAFAPTRSNIRPVTVSFAESGRRRIDASDMVASNWYPSERWDFDAGFVGRYKTLKVDRDGVKLDVDKAAIAGVPVYVARQGFTQGVSGNPFPGVKDYTEVNKTGTWQTPEAKAISPLDPAINAAIYFHTDFVGADDSRAGQARPGEPGVSAVSGTLVDWVLKRAKGLADTPSPAALGVRARY</sequence>
<protein>
    <submittedName>
        <fullName evidence="3">Alpha/beta hydrolase</fullName>
    </submittedName>
</protein>
<dbReference type="OrthoDB" id="9809549at2"/>
<dbReference type="Gene3D" id="3.40.50.1820">
    <property type="entry name" value="alpha/beta hydrolase"/>
    <property type="match status" value="1"/>
</dbReference>
<dbReference type="Pfam" id="PF12146">
    <property type="entry name" value="Hydrolase_4"/>
    <property type="match status" value="1"/>
</dbReference>
<keyword evidence="4" id="KW-1185">Reference proteome</keyword>
<dbReference type="GO" id="GO:0016787">
    <property type="term" value="F:hydrolase activity"/>
    <property type="evidence" value="ECO:0007669"/>
    <property type="project" value="UniProtKB-KW"/>
</dbReference>
<evidence type="ECO:0000313" key="4">
    <source>
        <dbReference type="Proteomes" id="UP000247763"/>
    </source>
</evidence>
<evidence type="ECO:0000259" key="2">
    <source>
        <dbReference type="Pfam" id="PF12146"/>
    </source>
</evidence>
<dbReference type="SUPFAM" id="SSF53474">
    <property type="entry name" value="alpha/beta-Hydrolases"/>
    <property type="match status" value="1"/>
</dbReference>
<feature type="chain" id="PRO_5016339509" evidence="1">
    <location>
        <begin position="27"/>
        <end position="636"/>
    </location>
</feature>
<dbReference type="KEGG" id="phb:HYN04_11830"/>